<reference evidence="1 2" key="1">
    <citation type="submission" date="2018-03" db="EMBL/GenBank/DDBJ databases">
        <title>The draft genome of Zobellella taiwanensis JCM 13381.</title>
        <authorList>
            <person name="Liu L."/>
            <person name="Li L."/>
            <person name="Wang T."/>
            <person name="Zhang X."/>
            <person name="Liang L."/>
        </authorList>
    </citation>
    <scope>NUCLEOTIDE SEQUENCE [LARGE SCALE GENOMIC DNA]</scope>
    <source>
        <strain evidence="1 2">JCM 13381</strain>
    </source>
</reference>
<evidence type="ECO:0000313" key="2">
    <source>
        <dbReference type="Proteomes" id="UP000242181"/>
    </source>
</evidence>
<dbReference type="GO" id="GO:1990228">
    <property type="term" value="C:sulfurtransferase complex"/>
    <property type="evidence" value="ECO:0007669"/>
    <property type="project" value="TreeGrafter"/>
</dbReference>
<dbReference type="Proteomes" id="UP000242181">
    <property type="component" value="Unassembled WGS sequence"/>
</dbReference>
<keyword evidence="1" id="KW-0808">Transferase</keyword>
<accession>A0A2P7R257</accession>
<name>A0A2P7R257_9GAMM</name>
<dbReference type="Pfam" id="PF04077">
    <property type="entry name" value="DsrH"/>
    <property type="match status" value="1"/>
</dbReference>
<dbReference type="NCBIfam" id="TIGR03011">
    <property type="entry name" value="sulf_tusB_dsrH"/>
    <property type="match status" value="1"/>
</dbReference>
<comment type="caution">
    <text evidence="1">The sequence shown here is derived from an EMBL/GenBank/DDBJ whole genome shotgun (WGS) entry which is preliminary data.</text>
</comment>
<dbReference type="PANTHER" id="PTHR37526:SF1">
    <property type="entry name" value="PROTEIN TUSB"/>
    <property type="match status" value="1"/>
</dbReference>
<dbReference type="RefSeq" id="WP_106453164.1">
    <property type="nucleotide sequence ID" value="NZ_PXYH01000008.1"/>
</dbReference>
<dbReference type="SUPFAM" id="SSF75169">
    <property type="entry name" value="DsrEFH-like"/>
    <property type="match status" value="1"/>
</dbReference>
<dbReference type="GO" id="GO:0016740">
    <property type="term" value="F:transferase activity"/>
    <property type="evidence" value="ECO:0007669"/>
    <property type="project" value="UniProtKB-KW"/>
</dbReference>
<keyword evidence="2" id="KW-1185">Reference proteome</keyword>
<dbReference type="OrthoDB" id="9795117at2"/>
<protein>
    <submittedName>
        <fullName evidence="1">Sulfurtransferase complex subunit TusB</fullName>
    </submittedName>
</protein>
<dbReference type="AlphaFoldDB" id="A0A2P7R257"/>
<gene>
    <name evidence="1" type="primary">dsrH</name>
    <name evidence="1" type="ORF">C7I36_07840</name>
</gene>
<sequence length="95" mass="10452">MLHTVKDSPLNHHTLAQALHYMQPGDRLLLWQDAVIALSAPVWRVQLEPLAANGALYVMQEDLQARGLVADFGQPLAMAELVELIAELGSPQAWS</sequence>
<dbReference type="Gene3D" id="3.40.1260.10">
    <property type="entry name" value="DsrEFH-like"/>
    <property type="match status" value="1"/>
</dbReference>
<dbReference type="EMBL" id="PXYH01000008">
    <property type="protein sequence ID" value="PSJ44284.1"/>
    <property type="molecule type" value="Genomic_DNA"/>
</dbReference>
<dbReference type="InterPro" id="IPR027396">
    <property type="entry name" value="DsrEFH-like"/>
</dbReference>
<dbReference type="InterPro" id="IPR007215">
    <property type="entry name" value="Sulphur_relay_TusB/DsrH"/>
</dbReference>
<dbReference type="GO" id="GO:0002143">
    <property type="term" value="P:tRNA wobble position uridine thiolation"/>
    <property type="evidence" value="ECO:0007669"/>
    <property type="project" value="InterPro"/>
</dbReference>
<dbReference type="PANTHER" id="PTHR37526">
    <property type="entry name" value="PROTEIN TUSB"/>
    <property type="match status" value="1"/>
</dbReference>
<evidence type="ECO:0000313" key="1">
    <source>
        <dbReference type="EMBL" id="PSJ44284.1"/>
    </source>
</evidence>
<proteinExistence type="predicted"/>
<organism evidence="1 2">
    <name type="scientific">Zobellella taiwanensis</name>
    <dbReference type="NCBI Taxonomy" id="347535"/>
    <lineage>
        <taxon>Bacteria</taxon>
        <taxon>Pseudomonadati</taxon>
        <taxon>Pseudomonadota</taxon>
        <taxon>Gammaproteobacteria</taxon>
        <taxon>Aeromonadales</taxon>
        <taxon>Aeromonadaceae</taxon>
        <taxon>Zobellella</taxon>
    </lineage>
</organism>